<dbReference type="Pfam" id="PF04909">
    <property type="entry name" value="Amidohydro_2"/>
    <property type="match status" value="1"/>
</dbReference>
<proteinExistence type="inferred from homology"/>
<evidence type="ECO:0000256" key="2">
    <source>
        <dbReference type="SAM" id="MobiDB-lite"/>
    </source>
</evidence>
<evidence type="ECO:0000256" key="1">
    <source>
        <dbReference type="ARBA" id="ARBA00038310"/>
    </source>
</evidence>
<accession>A0A1G9WIV2</accession>
<dbReference type="InterPro" id="IPR006680">
    <property type="entry name" value="Amidohydro-rel"/>
</dbReference>
<dbReference type="PANTHER" id="PTHR43569">
    <property type="entry name" value="AMIDOHYDROLASE"/>
    <property type="match status" value="1"/>
</dbReference>
<dbReference type="AlphaFoldDB" id="A0A1G9WIV2"/>
<dbReference type="InterPro" id="IPR032466">
    <property type="entry name" value="Metal_Hydrolase"/>
</dbReference>
<dbReference type="SUPFAM" id="SSF51556">
    <property type="entry name" value="Metallo-dependent hydrolases"/>
    <property type="match status" value="1"/>
</dbReference>
<dbReference type="PANTHER" id="PTHR43569:SF1">
    <property type="entry name" value="BLL3371 PROTEIN"/>
    <property type="match status" value="1"/>
</dbReference>
<evidence type="ECO:0000313" key="5">
    <source>
        <dbReference type="Proteomes" id="UP000199671"/>
    </source>
</evidence>
<dbReference type="EMBL" id="FNHU01000007">
    <property type="protein sequence ID" value="SDM84400.1"/>
    <property type="molecule type" value="Genomic_DNA"/>
</dbReference>
<dbReference type="GO" id="GO:0016787">
    <property type="term" value="F:hydrolase activity"/>
    <property type="evidence" value="ECO:0007669"/>
    <property type="project" value="UniProtKB-KW"/>
</dbReference>
<protein>
    <submittedName>
        <fullName evidence="4">Predicted metal-dependent hydrolase, TIM-barrel fold</fullName>
    </submittedName>
</protein>
<feature type="region of interest" description="Disordered" evidence="2">
    <location>
        <begin position="302"/>
        <end position="324"/>
    </location>
</feature>
<feature type="domain" description="Amidohydrolase-related" evidence="3">
    <location>
        <begin position="7"/>
        <end position="292"/>
    </location>
</feature>
<dbReference type="OrthoDB" id="5450317at2"/>
<dbReference type="Gene3D" id="3.20.20.140">
    <property type="entry name" value="Metal-dependent hydrolases"/>
    <property type="match status" value="1"/>
</dbReference>
<organism evidence="4 5">
    <name type="scientific">Actinomyces ruminicola</name>
    <dbReference type="NCBI Taxonomy" id="332524"/>
    <lineage>
        <taxon>Bacteria</taxon>
        <taxon>Bacillati</taxon>
        <taxon>Actinomycetota</taxon>
        <taxon>Actinomycetes</taxon>
        <taxon>Actinomycetales</taxon>
        <taxon>Actinomycetaceae</taxon>
        <taxon>Actinomyces</taxon>
    </lineage>
</organism>
<dbReference type="Proteomes" id="UP000199671">
    <property type="component" value="Unassembled WGS sequence"/>
</dbReference>
<comment type="similarity">
    <text evidence="1">Belongs to the metallo-dependent hydrolases superfamily.</text>
</comment>
<reference evidence="4 5" key="1">
    <citation type="submission" date="2016-10" db="EMBL/GenBank/DDBJ databases">
        <authorList>
            <person name="de Groot N.N."/>
        </authorList>
    </citation>
    <scope>NUCLEOTIDE SEQUENCE [LARGE SCALE GENOMIC DNA]</scope>
    <source>
        <strain evidence="4 5">KPR-7B</strain>
    </source>
</reference>
<dbReference type="InterPro" id="IPR052350">
    <property type="entry name" value="Metallo-dep_Lactonases"/>
</dbReference>
<name>A0A1G9WIV2_9ACTO</name>
<evidence type="ECO:0000259" key="3">
    <source>
        <dbReference type="Pfam" id="PF04909"/>
    </source>
</evidence>
<keyword evidence="4" id="KW-0378">Hydrolase</keyword>
<dbReference type="RefSeq" id="WP_092610419.1">
    <property type="nucleotide sequence ID" value="NZ_FNHU01000007.1"/>
</dbReference>
<gene>
    <name evidence="4" type="ORF">SAMN04487766_107157</name>
</gene>
<evidence type="ECO:0000313" key="4">
    <source>
        <dbReference type="EMBL" id="SDM84400.1"/>
    </source>
</evidence>
<sequence length="324" mass="35879">MIDVPVVDAHHHLCRLSDGYPWLSGEPIARYHGDDTPLRRDYSMEDYRADCAGIPVCASVVVENGAASPLREAEWVDGVLAGTNSVQVAKADLLDPSVPALLEEYAGFSTIRGVRDILNWDPDPYYSHRARDGIMNEPAWRENFARLESLGLSFDLQIFPRQLADAARLADAFPSTRIVLDHLGMPIYRNAEYLRNWGRGLRELARRENVFVKLSALGTTDHHWTEESIRGPLLTAIDAFGVKRSMFGSNFPVDSLYSDMRTLFSAFAAVVADFSDGERRRLFAGTATDFYRMDGGRLQRSVQAGHGVGGSAGPGADALMEQDK</sequence>